<reference evidence="1 2" key="1">
    <citation type="journal article" date="2016" name="Nat. Commun.">
        <title>Thousands of microbial genomes shed light on interconnected biogeochemical processes in an aquifer system.</title>
        <authorList>
            <person name="Anantharaman K."/>
            <person name="Brown C.T."/>
            <person name="Hug L.A."/>
            <person name="Sharon I."/>
            <person name="Castelle C.J."/>
            <person name="Probst A.J."/>
            <person name="Thomas B.C."/>
            <person name="Singh A."/>
            <person name="Wilkins M.J."/>
            <person name="Karaoz U."/>
            <person name="Brodie E.L."/>
            <person name="Williams K.H."/>
            <person name="Hubbard S.S."/>
            <person name="Banfield J.F."/>
        </authorList>
    </citation>
    <scope>NUCLEOTIDE SEQUENCE [LARGE SCALE GENOMIC DNA]</scope>
</reference>
<dbReference type="Proteomes" id="UP000177745">
    <property type="component" value="Unassembled WGS sequence"/>
</dbReference>
<dbReference type="EMBL" id="MGKY01000022">
    <property type="protein sequence ID" value="OGN33228.1"/>
    <property type="molecule type" value="Genomic_DNA"/>
</dbReference>
<comment type="caution">
    <text evidence="1">The sequence shown here is derived from an EMBL/GenBank/DDBJ whole genome shotgun (WGS) entry which is preliminary data.</text>
</comment>
<sequence length="112" mass="12996">MTKEKLFEFAAERGWDKVLELAHNIHTLPEIAAKLNKEQSHLEIELRAMCAMGLLQLVSQIPERYRYVPTVLGVKFMQEQNQKEGRTFSCQLCGTTTGRPHVCPEFYPEMRE</sequence>
<accession>A0A1F8H869</accession>
<organism evidence="1 2">
    <name type="scientific">Candidatus Yanofskybacteria bacterium RIFCSPLOWO2_12_FULL_43_11b</name>
    <dbReference type="NCBI Taxonomy" id="1802710"/>
    <lineage>
        <taxon>Bacteria</taxon>
        <taxon>Candidatus Yanofskyibacteriota</taxon>
    </lineage>
</organism>
<gene>
    <name evidence="1" type="ORF">A3G51_02170</name>
</gene>
<evidence type="ECO:0000313" key="1">
    <source>
        <dbReference type="EMBL" id="OGN33228.1"/>
    </source>
</evidence>
<dbReference type="AlphaFoldDB" id="A0A1F8H869"/>
<protein>
    <submittedName>
        <fullName evidence="1">Uncharacterized protein</fullName>
    </submittedName>
</protein>
<evidence type="ECO:0000313" key="2">
    <source>
        <dbReference type="Proteomes" id="UP000177745"/>
    </source>
</evidence>
<proteinExistence type="predicted"/>
<name>A0A1F8H869_9BACT</name>